<evidence type="ECO:0000313" key="4">
    <source>
        <dbReference type="Proteomes" id="UP001293169"/>
    </source>
</evidence>
<gene>
    <name evidence="2" type="primary">psiB</name>
    <name evidence="2" type="ORF">SAMEA2273876_05526</name>
    <name evidence="1" type="ORF">U5E74_25425</name>
</gene>
<dbReference type="GeneID" id="69758051"/>
<evidence type="ECO:0000313" key="1">
    <source>
        <dbReference type="EMBL" id="MDZ7468968.1"/>
    </source>
</evidence>
<reference evidence="1 4" key="2">
    <citation type="submission" date="2023-12" db="EMBL/GenBank/DDBJ databases">
        <title>N/s.</title>
        <authorList>
            <person name="Dale J."/>
        </authorList>
    </citation>
    <scope>NUCLEOTIDE SEQUENCE [LARGE SCALE GENOMIC DNA]</scope>
    <source>
        <strain evidence="1 4">2023EL-01226</strain>
    </source>
</reference>
<evidence type="ECO:0000313" key="3">
    <source>
        <dbReference type="Proteomes" id="UP000078124"/>
    </source>
</evidence>
<dbReference type="EMBL" id="JAXUDK010000024">
    <property type="protein sequence ID" value="MDZ7468968.1"/>
    <property type="molecule type" value="Genomic_DNA"/>
</dbReference>
<dbReference type="InterPro" id="IPR009385">
    <property type="entry name" value="Plasmid_inh_PsiB"/>
</dbReference>
<organism evidence="2 3">
    <name type="scientific">Raoultella planticola</name>
    <name type="common">Klebsiella planticola</name>
    <dbReference type="NCBI Taxonomy" id="575"/>
    <lineage>
        <taxon>Bacteria</taxon>
        <taxon>Pseudomonadati</taxon>
        <taxon>Pseudomonadota</taxon>
        <taxon>Gammaproteobacteria</taxon>
        <taxon>Enterobacterales</taxon>
        <taxon>Enterobacteriaceae</taxon>
        <taxon>Klebsiella/Raoultella group</taxon>
        <taxon>Raoultella</taxon>
    </lineage>
</organism>
<name>A0A0D8TX72_RAOPL</name>
<dbReference type="EMBL" id="FLAC01000043">
    <property type="protein sequence ID" value="SAQ14533.1"/>
    <property type="molecule type" value="Genomic_DNA"/>
</dbReference>
<dbReference type="NCBIfam" id="NF010255">
    <property type="entry name" value="PRK13701.1"/>
    <property type="match status" value="1"/>
</dbReference>
<dbReference type="AlphaFoldDB" id="A0A0D8TX72"/>
<dbReference type="InterPro" id="IPR038131">
    <property type="entry name" value="PsiB-like_sf"/>
</dbReference>
<keyword evidence="4" id="KW-1185">Reference proteome</keyword>
<evidence type="ECO:0000313" key="2">
    <source>
        <dbReference type="EMBL" id="SAQ14533.1"/>
    </source>
</evidence>
<dbReference type="Gene3D" id="3.40.50.11880">
    <property type="entry name" value="Plasmid SOS inhibition protein"/>
    <property type="match status" value="1"/>
</dbReference>
<comment type="caution">
    <text evidence="2">The sequence shown here is derived from an EMBL/GenBank/DDBJ whole genome shotgun (WGS) entry which is preliminary data.</text>
</comment>
<reference evidence="2 3" key="1">
    <citation type="submission" date="2016-05" db="EMBL/GenBank/DDBJ databases">
        <authorList>
            <consortium name="Pathogen Informatics"/>
        </authorList>
    </citation>
    <scope>NUCLEOTIDE SEQUENCE [LARGE SCALE GENOMIC DNA]</scope>
    <source>
        <strain evidence="2 3">2880STDY5682802</strain>
    </source>
</reference>
<dbReference type="Proteomes" id="UP000078124">
    <property type="component" value="Unassembled WGS sequence"/>
</dbReference>
<accession>A0A0D8TX72</accession>
<sequence length="143" mass="15960">MHTIITTDVLKTMFAGELEDYRAAGEDFRRELTHAVMRDLSCPESWDVNGEYKSEFGGFFPVQIRFSPSHGHFDVAVCSPGELSTRWMVVFVTRGGQPFSVVRSMETFNPELISHTLALIACLDTDGYSFASIISTLAQEGEL</sequence>
<dbReference type="RefSeq" id="WP_004118968.1">
    <property type="nucleotide sequence ID" value="NZ_ABZSJN020000453.1"/>
</dbReference>
<dbReference type="Pfam" id="PF06290">
    <property type="entry name" value="PsiB"/>
    <property type="match status" value="1"/>
</dbReference>
<dbReference type="Proteomes" id="UP001293169">
    <property type="component" value="Unassembled WGS sequence"/>
</dbReference>
<proteinExistence type="predicted"/>
<protein>
    <submittedName>
        <fullName evidence="1">Conjugation system SOS inhibitor PsiB</fullName>
    </submittedName>
    <submittedName>
        <fullName evidence="2">Plasmid SOS inhibition protein B</fullName>
    </submittedName>
</protein>